<dbReference type="PANTHER" id="PTHR44757:SF2">
    <property type="entry name" value="BIOFILM ARCHITECTURE MAINTENANCE PROTEIN MBAA"/>
    <property type="match status" value="1"/>
</dbReference>
<dbReference type="InterPro" id="IPR052155">
    <property type="entry name" value="Biofilm_reg_signaling"/>
</dbReference>
<dbReference type="SUPFAM" id="SSF55785">
    <property type="entry name" value="PYP-like sensor domain (PAS domain)"/>
    <property type="match status" value="3"/>
</dbReference>
<dbReference type="SUPFAM" id="SSF55073">
    <property type="entry name" value="Nucleotide cyclase"/>
    <property type="match status" value="1"/>
</dbReference>
<dbReference type="CDD" id="cd00130">
    <property type="entry name" value="PAS"/>
    <property type="match status" value="3"/>
</dbReference>
<dbReference type="InterPro" id="IPR000014">
    <property type="entry name" value="PAS"/>
</dbReference>
<reference evidence="4 5" key="1">
    <citation type="submission" date="2019-03" db="EMBL/GenBank/DDBJ databases">
        <title>Genomic Encyclopedia of Type Strains, Phase IV (KMG-IV): sequencing the most valuable type-strain genomes for metagenomic binning, comparative biology and taxonomic classification.</title>
        <authorList>
            <person name="Goeker M."/>
        </authorList>
    </citation>
    <scope>NUCLEOTIDE SEQUENCE [LARGE SCALE GENOMIC DNA]</scope>
    <source>
        <strain evidence="4 5">DSM 11170</strain>
    </source>
</reference>
<dbReference type="PANTHER" id="PTHR44757">
    <property type="entry name" value="DIGUANYLATE CYCLASE DGCP"/>
    <property type="match status" value="1"/>
</dbReference>
<dbReference type="RefSeq" id="WP_165876275.1">
    <property type="nucleotide sequence ID" value="NZ_JAOQNU010000004.1"/>
</dbReference>
<dbReference type="InterPro" id="IPR000160">
    <property type="entry name" value="GGDEF_dom"/>
</dbReference>
<dbReference type="SMART" id="SM00091">
    <property type="entry name" value="PAS"/>
    <property type="match status" value="3"/>
</dbReference>
<dbReference type="PROSITE" id="PS50112">
    <property type="entry name" value="PAS"/>
    <property type="match status" value="2"/>
</dbReference>
<evidence type="ECO:0000259" key="3">
    <source>
        <dbReference type="PROSITE" id="PS50887"/>
    </source>
</evidence>
<evidence type="ECO:0000256" key="1">
    <source>
        <dbReference type="SAM" id="Coils"/>
    </source>
</evidence>
<dbReference type="InterPro" id="IPR029787">
    <property type="entry name" value="Nucleotide_cyclase"/>
</dbReference>
<accession>A0A4R2RXA3</accession>
<proteinExistence type="predicted"/>
<keyword evidence="1" id="KW-0175">Coiled coil</keyword>
<dbReference type="Pfam" id="PF13426">
    <property type="entry name" value="PAS_9"/>
    <property type="match status" value="1"/>
</dbReference>
<dbReference type="NCBIfam" id="TIGR00229">
    <property type="entry name" value="sensory_box"/>
    <property type="match status" value="3"/>
</dbReference>
<keyword evidence="5" id="KW-1185">Reference proteome</keyword>
<dbReference type="Pfam" id="PF08447">
    <property type="entry name" value="PAS_3"/>
    <property type="match status" value="1"/>
</dbReference>
<dbReference type="SMART" id="SM00267">
    <property type="entry name" value="GGDEF"/>
    <property type="match status" value="1"/>
</dbReference>
<comment type="caution">
    <text evidence="4">The sequence shown here is derived from an EMBL/GenBank/DDBJ whole genome shotgun (WGS) entry which is preliminary data.</text>
</comment>
<evidence type="ECO:0000313" key="5">
    <source>
        <dbReference type="Proteomes" id="UP000294813"/>
    </source>
</evidence>
<dbReference type="PROSITE" id="PS50887">
    <property type="entry name" value="GGDEF"/>
    <property type="match status" value="1"/>
</dbReference>
<dbReference type="FunFam" id="3.30.70.270:FF:000001">
    <property type="entry name" value="Diguanylate cyclase domain protein"/>
    <property type="match status" value="1"/>
</dbReference>
<feature type="coiled-coil region" evidence="1">
    <location>
        <begin position="105"/>
        <end position="139"/>
    </location>
</feature>
<dbReference type="Gene3D" id="3.30.450.20">
    <property type="entry name" value="PAS domain"/>
    <property type="match status" value="3"/>
</dbReference>
<dbReference type="NCBIfam" id="TIGR00254">
    <property type="entry name" value="GGDEF"/>
    <property type="match status" value="1"/>
</dbReference>
<feature type="domain" description="GGDEF" evidence="3">
    <location>
        <begin position="411"/>
        <end position="540"/>
    </location>
</feature>
<dbReference type="CDD" id="cd01949">
    <property type="entry name" value="GGDEF"/>
    <property type="match status" value="1"/>
</dbReference>
<dbReference type="InterPro" id="IPR043128">
    <property type="entry name" value="Rev_trsase/Diguanyl_cyclase"/>
</dbReference>
<sequence length="544" mass="61869">MNCRMTNAPCGYLTVTSQGLIKDVNQTLLTMLGYEQDDLLHQHMESLLTSASKMVFHSLFFLQLQLKGQIEEIYVTLKGKNREEIPVLMLGNKVTDDTDAMIDCMVVKMAKRNEYEKELRQVKKELERAYKKENELRSLFETTLFSINEGIIVTDKEGKITLMNRMAEIFTGWPQASVIGQAFADIFLTYHRQTREKKPVIIDDMVCVGCQGSIDDVILVSRDGTERFIMGTVANMVAKDGGITGVVISFRDITKEYLQAKEIDGFLNVNLDMLCVTDLAANFHKVNKKFEEILGYKTEELVGESYLSFIHEEDIPGTLDAMKALTNQNALSGFTNRYRCKDGSYKYIEWHSQPGVGGFIYSSARDVTEKKQKEEQLLKIAVRDQLTGLYNRHYFNMILGEEMEKADRYQQPLTLAILDLDHFKYVNDTWGHPIGDELLKLTAATAKKQLRGADLLIRFGGEEFVVLMPQTSTQGAIKALEKIRLAIENTDHPVTGKRTVSIGVAERATTEAFRDWYQRADEALYRAKQKGRNRVVAYELGKSK</sequence>
<dbReference type="Pfam" id="PF00989">
    <property type="entry name" value="PAS"/>
    <property type="match status" value="1"/>
</dbReference>
<organism evidence="4 5">
    <name type="scientific">Heliophilum fasciatum</name>
    <dbReference type="NCBI Taxonomy" id="35700"/>
    <lineage>
        <taxon>Bacteria</taxon>
        <taxon>Bacillati</taxon>
        <taxon>Bacillota</taxon>
        <taxon>Clostridia</taxon>
        <taxon>Eubacteriales</taxon>
        <taxon>Heliobacteriaceae</taxon>
        <taxon>Heliophilum</taxon>
    </lineage>
</organism>
<evidence type="ECO:0000259" key="2">
    <source>
        <dbReference type="PROSITE" id="PS50112"/>
    </source>
</evidence>
<dbReference type="InterPro" id="IPR013767">
    <property type="entry name" value="PAS_fold"/>
</dbReference>
<dbReference type="EMBL" id="SLXT01000004">
    <property type="protein sequence ID" value="TCP68124.1"/>
    <property type="molecule type" value="Genomic_DNA"/>
</dbReference>
<name>A0A4R2RXA3_9FIRM</name>
<gene>
    <name evidence="4" type="ORF">EDD73_10426</name>
</gene>
<feature type="domain" description="PAS" evidence="2">
    <location>
        <begin position="132"/>
        <end position="196"/>
    </location>
</feature>
<dbReference type="GO" id="GO:0006355">
    <property type="term" value="P:regulation of DNA-templated transcription"/>
    <property type="evidence" value="ECO:0007669"/>
    <property type="project" value="InterPro"/>
</dbReference>
<dbReference type="Pfam" id="PF00990">
    <property type="entry name" value="GGDEF"/>
    <property type="match status" value="1"/>
</dbReference>
<evidence type="ECO:0000313" key="4">
    <source>
        <dbReference type="EMBL" id="TCP68124.1"/>
    </source>
</evidence>
<dbReference type="Gene3D" id="3.30.70.270">
    <property type="match status" value="1"/>
</dbReference>
<dbReference type="InterPro" id="IPR035965">
    <property type="entry name" value="PAS-like_dom_sf"/>
</dbReference>
<dbReference type="InterPro" id="IPR013655">
    <property type="entry name" value="PAS_fold_3"/>
</dbReference>
<feature type="domain" description="PAS" evidence="2">
    <location>
        <begin position="259"/>
        <end position="329"/>
    </location>
</feature>
<protein>
    <submittedName>
        <fullName evidence="4">PAS domain S-box-containing protein/diguanylate cyclase (GGDEF)-like protein</fullName>
    </submittedName>
</protein>
<dbReference type="AlphaFoldDB" id="A0A4R2RXA3"/>
<dbReference type="Proteomes" id="UP000294813">
    <property type="component" value="Unassembled WGS sequence"/>
</dbReference>